<feature type="domain" description="Tyr recombinase" evidence="2">
    <location>
        <begin position="22"/>
        <end position="204"/>
    </location>
</feature>
<dbReference type="SUPFAM" id="SSF56349">
    <property type="entry name" value="DNA breaking-rejoining enzymes"/>
    <property type="match status" value="1"/>
</dbReference>
<sequence>MYRGRITYNPCFGVKQISYKKKPRKALTRVEAEAFLARENWKDEQHWLMAITARYTGMRAGEIRGLFWEDILVEKNLIHVKHNLPQNVGAEGLKAPKWNKERVYPYPKELKKLLEPRRKEGLVFEVNGDPVDYWAWHDSVKTARKKAGAGGIHALRHTINTELAEQGVPKELRKALFGWSSDQVADGYAHPENYDISKLTGIIDATVGKGTKKGRQNKR</sequence>
<dbReference type="InterPro" id="IPR050090">
    <property type="entry name" value="Tyrosine_recombinase_XerCD"/>
</dbReference>
<dbReference type="InterPro" id="IPR002104">
    <property type="entry name" value="Integrase_catalytic"/>
</dbReference>
<evidence type="ECO:0000259" key="2">
    <source>
        <dbReference type="PROSITE" id="PS51898"/>
    </source>
</evidence>
<evidence type="ECO:0000313" key="3">
    <source>
        <dbReference type="EMBL" id="MPM92543.1"/>
    </source>
</evidence>
<dbReference type="GO" id="GO:0015074">
    <property type="term" value="P:DNA integration"/>
    <property type="evidence" value="ECO:0007669"/>
    <property type="project" value="InterPro"/>
</dbReference>
<dbReference type="PROSITE" id="PS51898">
    <property type="entry name" value="TYR_RECOMBINASE"/>
    <property type="match status" value="1"/>
</dbReference>
<protein>
    <recommendedName>
        <fullName evidence="2">Tyr recombinase domain-containing protein</fullName>
    </recommendedName>
</protein>
<keyword evidence="1" id="KW-0233">DNA recombination</keyword>
<dbReference type="AlphaFoldDB" id="A0A645DVC0"/>
<dbReference type="PANTHER" id="PTHR30349:SF64">
    <property type="entry name" value="PROPHAGE INTEGRASE INTD-RELATED"/>
    <property type="match status" value="1"/>
</dbReference>
<proteinExistence type="predicted"/>
<dbReference type="PANTHER" id="PTHR30349">
    <property type="entry name" value="PHAGE INTEGRASE-RELATED"/>
    <property type="match status" value="1"/>
</dbReference>
<comment type="caution">
    <text evidence="3">The sequence shown here is derived from an EMBL/GenBank/DDBJ whole genome shotgun (WGS) entry which is preliminary data.</text>
</comment>
<gene>
    <name evidence="3" type="ORF">SDC9_139678</name>
</gene>
<dbReference type="EMBL" id="VSSQ01039475">
    <property type="protein sequence ID" value="MPM92543.1"/>
    <property type="molecule type" value="Genomic_DNA"/>
</dbReference>
<evidence type="ECO:0000256" key="1">
    <source>
        <dbReference type="ARBA" id="ARBA00023172"/>
    </source>
</evidence>
<dbReference type="InterPro" id="IPR013762">
    <property type="entry name" value="Integrase-like_cat_sf"/>
</dbReference>
<dbReference type="InterPro" id="IPR011010">
    <property type="entry name" value="DNA_brk_join_enz"/>
</dbReference>
<dbReference type="CDD" id="cd01189">
    <property type="entry name" value="INT_ICEBs1_C_like"/>
    <property type="match status" value="1"/>
</dbReference>
<organism evidence="3">
    <name type="scientific">bioreactor metagenome</name>
    <dbReference type="NCBI Taxonomy" id="1076179"/>
    <lineage>
        <taxon>unclassified sequences</taxon>
        <taxon>metagenomes</taxon>
        <taxon>ecological metagenomes</taxon>
    </lineage>
</organism>
<dbReference type="Pfam" id="PF00589">
    <property type="entry name" value="Phage_integrase"/>
    <property type="match status" value="1"/>
</dbReference>
<name>A0A645DVC0_9ZZZZ</name>
<accession>A0A645DVC0</accession>
<dbReference type="Gene3D" id="1.10.443.10">
    <property type="entry name" value="Intergrase catalytic core"/>
    <property type="match status" value="1"/>
</dbReference>
<dbReference type="GO" id="GO:0003677">
    <property type="term" value="F:DNA binding"/>
    <property type="evidence" value="ECO:0007669"/>
    <property type="project" value="InterPro"/>
</dbReference>
<dbReference type="GO" id="GO:0006310">
    <property type="term" value="P:DNA recombination"/>
    <property type="evidence" value="ECO:0007669"/>
    <property type="project" value="UniProtKB-KW"/>
</dbReference>
<reference evidence="3" key="1">
    <citation type="submission" date="2019-08" db="EMBL/GenBank/DDBJ databases">
        <authorList>
            <person name="Kucharzyk K."/>
            <person name="Murdoch R.W."/>
            <person name="Higgins S."/>
            <person name="Loffler F."/>
        </authorList>
    </citation>
    <scope>NUCLEOTIDE SEQUENCE</scope>
</reference>